<evidence type="ECO:0000256" key="16">
    <source>
        <dbReference type="ARBA" id="ARBA00022989"/>
    </source>
</evidence>
<evidence type="ECO:0000256" key="12">
    <source>
        <dbReference type="ARBA" id="ARBA00022723"/>
    </source>
</evidence>
<organism evidence="26 27">
    <name type="scientific">Prunus armeniaca</name>
    <name type="common">Apricot</name>
    <name type="synonym">Armeniaca vulgaris</name>
    <dbReference type="NCBI Taxonomy" id="36596"/>
    <lineage>
        <taxon>Eukaryota</taxon>
        <taxon>Viridiplantae</taxon>
        <taxon>Streptophyta</taxon>
        <taxon>Embryophyta</taxon>
        <taxon>Tracheophyta</taxon>
        <taxon>Spermatophyta</taxon>
        <taxon>Magnoliopsida</taxon>
        <taxon>eudicotyledons</taxon>
        <taxon>Gunneridae</taxon>
        <taxon>Pentapetalae</taxon>
        <taxon>rosids</taxon>
        <taxon>fabids</taxon>
        <taxon>Rosales</taxon>
        <taxon>Rosaceae</taxon>
        <taxon>Amygdaloideae</taxon>
        <taxon>Amygdaleae</taxon>
        <taxon>Prunus</taxon>
    </lineage>
</organism>
<reference evidence="26 27" key="1">
    <citation type="submission" date="2020-05" db="EMBL/GenBank/DDBJ databases">
        <authorList>
            <person name="Campoy J."/>
            <person name="Schneeberger K."/>
            <person name="Spophaly S."/>
        </authorList>
    </citation>
    <scope>NUCLEOTIDE SEQUENCE [LARGE SCALE GENOMIC DNA]</scope>
    <source>
        <strain evidence="26">PruArmRojPasFocal</strain>
    </source>
</reference>
<dbReference type="InterPro" id="IPR015712">
    <property type="entry name" value="DNA-dir_RNA_pol_su2"/>
</dbReference>
<dbReference type="Gene3D" id="1.20.120.220">
    <property type="entry name" value="ATP synthase, F0 complex, subunit A"/>
    <property type="match status" value="1"/>
</dbReference>
<keyword evidence="16 23" id="KW-1133">Transmembrane helix</keyword>
<keyword evidence="14" id="KW-0375">Hydrogen ion transport</keyword>
<evidence type="ECO:0000256" key="5">
    <source>
        <dbReference type="ARBA" id="ARBA00012418"/>
    </source>
</evidence>
<dbReference type="InterPro" id="IPR007121">
    <property type="entry name" value="RNA_pol_bsu_CS"/>
</dbReference>
<evidence type="ECO:0000259" key="24">
    <source>
        <dbReference type="Pfam" id="PF00562"/>
    </source>
</evidence>
<dbReference type="EC" id="2.7.7.6" evidence="5"/>
<evidence type="ECO:0000256" key="22">
    <source>
        <dbReference type="ARBA" id="ARBA00058576"/>
    </source>
</evidence>
<dbReference type="SUPFAM" id="SSF81336">
    <property type="entry name" value="F1F0 ATP synthase subunit A"/>
    <property type="match status" value="1"/>
</dbReference>
<comment type="similarity">
    <text evidence="4">Belongs to the RNA polymerase beta chain family.</text>
</comment>
<keyword evidence="6" id="KW-0813">Transport</keyword>
<evidence type="ECO:0000256" key="6">
    <source>
        <dbReference type="ARBA" id="ARBA00022448"/>
    </source>
</evidence>
<dbReference type="PROSITE" id="PS01166">
    <property type="entry name" value="RNA_POL_BETA"/>
    <property type="match status" value="1"/>
</dbReference>
<comment type="subcellular location">
    <subcellularLocation>
        <location evidence="2">Membrane</location>
        <topology evidence="2">Multi-pass membrane protein</topology>
    </subcellularLocation>
    <subcellularLocation>
        <location evidence="1">Nucleus</location>
    </subcellularLocation>
</comment>
<dbReference type="Pfam" id="PF00562">
    <property type="entry name" value="RNA_pol_Rpb2_6"/>
    <property type="match status" value="1"/>
</dbReference>
<keyword evidence="12" id="KW-0479">Metal-binding</keyword>
<evidence type="ECO:0000256" key="17">
    <source>
        <dbReference type="ARBA" id="ARBA00023065"/>
    </source>
</evidence>
<keyword evidence="9" id="KW-0808">Transferase</keyword>
<dbReference type="InterPro" id="IPR007641">
    <property type="entry name" value="RNA_pol_Rpb2_7"/>
</dbReference>
<dbReference type="InterPro" id="IPR007120">
    <property type="entry name" value="DNA-dir_RNAP_su2_dom"/>
</dbReference>
<dbReference type="AlphaFoldDB" id="A0A6J5TVQ6"/>
<gene>
    <name evidence="26" type="ORF">CURHAP_LOCUS10747</name>
</gene>
<dbReference type="Proteomes" id="UP000507222">
    <property type="component" value="Unassembled WGS sequence"/>
</dbReference>
<dbReference type="Gene3D" id="2.40.270.10">
    <property type="entry name" value="DNA-directed RNA polymerase, subunit 2, domain 6"/>
    <property type="match status" value="1"/>
</dbReference>
<dbReference type="Pfam" id="PF00119">
    <property type="entry name" value="ATP-synt_A"/>
    <property type="match status" value="1"/>
</dbReference>
<keyword evidence="17" id="KW-0406">Ion transport</keyword>
<dbReference type="PANTHER" id="PTHR20856">
    <property type="entry name" value="DNA-DIRECTED RNA POLYMERASE I SUBUNIT 2"/>
    <property type="match status" value="1"/>
</dbReference>
<keyword evidence="11" id="KW-0548">Nucleotidyltransferase</keyword>
<dbReference type="GO" id="GO:0045259">
    <property type="term" value="C:proton-transporting ATP synthase complex"/>
    <property type="evidence" value="ECO:0007669"/>
    <property type="project" value="UniProtKB-KW"/>
</dbReference>
<accession>A0A6J5TVQ6</accession>
<evidence type="ECO:0000256" key="23">
    <source>
        <dbReference type="SAM" id="Phobius"/>
    </source>
</evidence>
<dbReference type="GO" id="GO:0015986">
    <property type="term" value="P:proton motive force-driven ATP synthesis"/>
    <property type="evidence" value="ECO:0007669"/>
    <property type="project" value="InterPro"/>
</dbReference>
<keyword evidence="10 23" id="KW-0812">Transmembrane</keyword>
<keyword evidence="18 23" id="KW-0472">Membrane</keyword>
<dbReference type="GO" id="GO:0003677">
    <property type="term" value="F:DNA binding"/>
    <property type="evidence" value="ECO:0007669"/>
    <property type="project" value="InterPro"/>
</dbReference>
<dbReference type="InterPro" id="IPR014724">
    <property type="entry name" value="RNA_pol_RPB2_OB-fold"/>
</dbReference>
<keyword evidence="19" id="KW-0804">Transcription</keyword>
<dbReference type="EMBL" id="CAEKDK010000001">
    <property type="protein sequence ID" value="CAB4267839.1"/>
    <property type="molecule type" value="Genomic_DNA"/>
</dbReference>
<evidence type="ECO:0000256" key="19">
    <source>
        <dbReference type="ARBA" id="ARBA00023163"/>
    </source>
</evidence>
<keyword evidence="21" id="KW-0066">ATP synthesis</keyword>
<evidence type="ECO:0000256" key="8">
    <source>
        <dbReference type="ARBA" id="ARBA00022547"/>
    </source>
</evidence>
<dbReference type="GO" id="GO:0000428">
    <property type="term" value="C:DNA-directed RNA polymerase complex"/>
    <property type="evidence" value="ECO:0007669"/>
    <property type="project" value="UniProtKB-KW"/>
</dbReference>
<evidence type="ECO:0000256" key="18">
    <source>
        <dbReference type="ARBA" id="ARBA00023136"/>
    </source>
</evidence>
<evidence type="ECO:0000256" key="11">
    <source>
        <dbReference type="ARBA" id="ARBA00022695"/>
    </source>
</evidence>
<dbReference type="GO" id="GO:0005634">
    <property type="term" value="C:nucleus"/>
    <property type="evidence" value="ECO:0007669"/>
    <property type="project" value="UniProtKB-SubCell"/>
</dbReference>
<dbReference type="GO" id="GO:0032549">
    <property type="term" value="F:ribonucleoside binding"/>
    <property type="evidence" value="ECO:0007669"/>
    <property type="project" value="InterPro"/>
</dbReference>
<evidence type="ECO:0000313" key="26">
    <source>
        <dbReference type="EMBL" id="CAB4267839.1"/>
    </source>
</evidence>
<dbReference type="Gene3D" id="3.90.1800.10">
    <property type="entry name" value="RNA polymerase alpha subunit dimerisation domain"/>
    <property type="match status" value="1"/>
</dbReference>
<dbReference type="GO" id="GO:0015078">
    <property type="term" value="F:proton transmembrane transporter activity"/>
    <property type="evidence" value="ECO:0007669"/>
    <property type="project" value="InterPro"/>
</dbReference>
<keyword evidence="20" id="KW-0539">Nucleus</keyword>
<dbReference type="Pfam" id="PF04560">
    <property type="entry name" value="RNA_pol_Rpb2_7"/>
    <property type="match status" value="1"/>
</dbReference>
<name>A0A6J5TVQ6_PRUAR</name>
<feature type="transmembrane region" description="Helical" evidence="23">
    <location>
        <begin position="35"/>
        <end position="58"/>
    </location>
</feature>
<evidence type="ECO:0000259" key="25">
    <source>
        <dbReference type="Pfam" id="PF04560"/>
    </source>
</evidence>
<dbReference type="InterPro" id="IPR037033">
    <property type="entry name" value="DNA-dir_RNAP_su2_hyb_sf"/>
</dbReference>
<dbReference type="GO" id="GO:0006351">
    <property type="term" value="P:DNA-templated transcription"/>
    <property type="evidence" value="ECO:0007669"/>
    <property type="project" value="InterPro"/>
</dbReference>
<evidence type="ECO:0000256" key="13">
    <source>
        <dbReference type="ARBA" id="ARBA00022771"/>
    </source>
</evidence>
<evidence type="ECO:0000256" key="3">
    <source>
        <dbReference type="ARBA" id="ARBA00006810"/>
    </source>
</evidence>
<keyword evidence="8" id="KW-0138">CF(0)</keyword>
<evidence type="ECO:0000313" key="27">
    <source>
        <dbReference type="Proteomes" id="UP000507222"/>
    </source>
</evidence>
<evidence type="ECO:0000256" key="9">
    <source>
        <dbReference type="ARBA" id="ARBA00022679"/>
    </source>
</evidence>
<protein>
    <recommendedName>
        <fullName evidence="5">DNA-directed RNA polymerase</fullName>
        <ecNumber evidence="5">2.7.7.6</ecNumber>
    </recommendedName>
</protein>
<dbReference type="GO" id="GO:0003899">
    <property type="term" value="F:DNA-directed RNA polymerase activity"/>
    <property type="evidence" value="ECO:0007669"/>
    <property type="project" value="UniProtKB-EC"/>
</dbReference>
<keyword evidence="15" id="KW-0862">Zinc</keyword>
<evidence type="ECO:0000256" key="1">
    <source>
        <dbReference type="ARBA" id="ARBA00004123"/>
    </source>
</evidence>
<evidence type="ECO:0000256" key="14">
    <source>
        <dbReference type="ARBA" id="ARBA00022781"/>
    </source>
</evidence>
<dbReference type="GO" id="GO:0009561">
    <property type="term" value="P:megagametogenesis"/>
    <property type="evidence" value="ECO:0007669"/>
    <property type="project" value="UniProtKB-ARBA"/>
</dbReference>
<keyword evidence="7" id="KW-0240">DNA-directed RNA polymerase</keyword>
<feature type="transmembrane region" description="Helical" evidence="23">
    <location>
        <begin position="94"/>
        <end position="114"/>
    </location>
</feature>
<evidence type="ECO:0000256" key="7">
    <source>
        <dbReference type="ARBA" id="ARBA00022478"/>
    </source>
</evidence>
<feature type="domain" description="RNA polymerase Rpb2" evidence="25">
    <location>
        <begin position="576"/>
        <end position="684"/>
    </location>
</feature>
<comment type="similarity">
    <text evidence="3">Belongs to the ATPase A chain family.</text>
</comment>
<evidence type="ECO:0000256" key="15">
    <source>
        <dbReference type="ARBA" id="ARBA00022833"/>
    </source>
</evidence>
<evidence type="ECO:0000256" key="10">
    <source>
        <dbReference type="ARBA" id="ARBA00022692"/>
    </source>
</evidence>
<proteinExistence type="inferred from homology"/>
<evidence type="ECO:0000256" key="21">
    <source>
        <dbReference type="ARBA" id="ARBA00023310"/>
    </source>
</evidence>
<keyword evidence="13" id="KW-0863">Zinc-finger</keyword>
<evidence type="ECO:0000256" key="4">
    <source>
        <dbReference type="ARBA" id="ARBA00006835"/>
    </source>
</evidence>
<dbReference type="FunFam" id="2.40.270.10:FF:000011">
    <property type="entry name" value="DNA-directed RNA polymerase subunit beta"/>
    <property type="match status" value="1"/>
</dbReference>
<feature type="domain" description="DNA-directed RNA polymerase subunit 2 hybrid-binding" evidence="24">
    <location>
        <begin position="208"/>
        <end position="574"/>
    </location>
</feature>
<dbReference type="InterPro" id="IPR035908">
    <property type="entry name" value="F0_ATP_A_sf"/>
</dbReference>
<dbReference type="CDD" id="cd00653">
    <property type="entry name" value="RNA_pol_B_RPB2"/>
    <property type="match status" value="1"/>
</dbReference>
<evidence type="ECO:0000256" key="2">
    <source>
        <dbReference type="ARBA" id="ARBA00004141"/>
    </source>
</evidence>
<evidence type="ECO:0000256" key="20">
    <source>
        <dbReference type="ARBA" id="ARBA00023242"/>
    </source>
</evidence>
<sequence>MNVLLCSIKTLEGLYDISGVEVGQHFYWQIGSFQVHAQVLITSWVVIAILLGSAIIAVRNPQTIPTDGQNFFEYVLEFIRDVSKTQIGEEYGPWVPFIGTMFLFIFVSNWSGALLPWKIIQLPHGELAAPTNDINTTVALALLTSVAYFYAGLTKKGLGYFGQNIELIGPFEQVFMEIRCPDGRDGGRKDAFPATHEEIHPTGMLSVVASLTPWSDHNQSPRNMYQCQMAKQTMAFSLQALCNRADQKLYHLKTPQSPIVRTSAYKKYCIDEYPTGTNAIVAVLSYTGYDMEDAMILNKSSVDRGMFHGLIYQTETIDLSDQKSRSDRSRKFFRRSNINKNSSIDSDGLPYVGQTIKPNEELYSIHNEVTNESRSIKHKGSEPVIVDYVAIDGKKLLQKASIRFRHPRNPIIGDKFSSRHGQKGVCSQLWPDVDMPFSGVTGMRPDLIINPHAFPSRMTIAMLLESVAAKGGSLHGKYVDATPFANSKNVNEETPPQSKTLVDELGEMLKVKGFNYHGTEVMYSGVYGTELTCEIFMGPVYYQRLRHMVSDKYQVRSTGTIDQITHQPIKGRKRGGGIRFGEMERDSMLAHGAAYLLHDRLHTCSDYHIADVCSICGSILTTSFVKPERRVGRAVKGLPPIRASKKVICHACQTSRGMETVAMPYVFKYLAAELAAMNIKLTLQLNNAA</sequence>
<dbReference type="InterPro" id="IPR000568">
    <property type="entry name" value="ATP_synth_F0_asu"/>
</dbReference>
<comment type="function">
    <text evidence="22">Essential for the completion of the three rounds of mitosis in female megaspores required for the development of mature gametophytes.</text>
</comment>
<dbReference type="GO" id="GO:0008270">
    <property type="term" value="F:zinc ion binding"/>
    <property type="evidence" value="ECO:0007669"/>
    <property type="project" value="UniProtKB-KW"/>
</dbReference>
<dbReference type="FunFam" id="2.40.270.10:FF:000006">
    <property type="entry name" value="DNA-directed RNA polymerase subunit beta"/>
    <property type="match status" value="1"/>
</dbReference>
<dbReference type="Gene3D" id="2.40.50.150">
    <property type="match status" value="1"/>
</dbReference>
<dbReference type="SUPFAM" id="SSF64484">
    <property type="entry name" value="beta and beta-prime subunits of DNA dependent RNA-polymerase"/>
    <property type="match status" value="1"/>
</dbReference>
<dbReference type="FunFam" id="3.90.1800.10:FF:000004">
    <property type="entry name" value="DNA-directed RNA polymerase subunit beta"/>
    <property type="match status" value="1"/>
</dbReference>